<proteinExistence type="predicted"/>
<accession>A0A0A9ETU6</accession>
<organism evidence="2">
    <name type="scientific">Arundo donax</name>
    <name type="common">Giant reed</name>
    <name type="synonym">Donax arundinaceus</name>
    <dbReference type="NCBI Taxonomy" id="35708"/>
    <lineage>
        <taxon>Eukaryota</taxon>
        <taxon>Viridiplantae</taxon>
        <taxon>Streptophyta</taxon>
        <taxon>Embryophyta</taxon>
        <taxon>Tracheophyta</taxon>
        <taxon>Spermatophyta</taxon>
        <taxon>Magnoliopsida</taxon>
        <taxon>Liliopsida</taxon>
        <taxon>Poales</taxon>
        <taxon>Poaceae</taxon>
        <taxon>PACMAD clade</taxon>
        <taxon>Arundinoideae</taxon>
        <taxon>Arundineae</taxon>
        <taxon>Arundo</taxon>
    </lineage>
</organism>
<dbReference type="EMBL" id="GBRH01198443">
    <property type="protein sequence ID" value="JAD99452.1"/>
    <property type="molecule type" value="Transcribed_RNA"/>
</dbReference>
<reference evidence="2" key="1">
    <citation type="submission" date="2014-09" db="EMBL/GenBank/DDBJ databases">
        <authorList>
            <person name="Magalhaes I.L.F."/>
            <person name="Oliveira U."/>
            <person name="Santos F.R."/>
            <person name="Vidigal T.H.D.A."/>
            <person name="Brescovit A.D."/>
            <person name="Santos A.J."/>
        </authorList>
    </citation>
    <scope>NUCLEOTIDE SEQUENCE</scope>
    <source>
        <tissue evidence="2">Shoot tissue taken approximately 20 cm above the soil surface</tissue>
    </source>
</reference>
<feature type="compositionally biased region" description="Polar residues" evidence="1">
    <location>
        <begin position="1"/>
        <end position="11"/>
    </location>
</feature>
<name>A0A0A9ETU6_ARUDO</name>
<evidence type="ECO:0000256" key="1">
    <source>
        <dbReference type="SAM" id="MobiDB-lite"/>
    </source>
</evidence>
<sequence length="50" mass="5596">MYDNVVTSVRTSDSDTNDHSHRKRGRCRIPRPGDVVPIQGSGSNRVDIPF</sequence>
<evidence type="ECO:0000313" key="2">
    <source>
        <dbReference type="EMBL" id="JAD99452.1"/>
    </source>
</evidence>
<dbReference type="AlphaFoldDB" id="A0A0A9ETU6"/>
<protein>
    <submittedName>
        <fullName evidence="2">Uncharacterized protein</fullName>
    </submittedName>
</protein>
<feature type="region of interest" description="Disordered" evidence="1">
    <location>
        <begin position="1"/>
        <end position="50"/>
    </location>
</feature>
<reference evidence="2" key="2">
    <citation type="journal article" date="2015" name="Data Brief">
        <title>Shoot transcriptome of the giant reed, Arundo donax.</title>
        <authorList>
            <person name="Barrero R.A."/>
            <person name="Guerrero F.D."/>
            <person name="Moolhuijzen P."/>
            <person name="Goolsby J.A."/>
            <person name="Tidwell J."/>
            <person name="Bellgard S.E."/>
            <person name="Bellgard M.I."/>
        </authorList>
    </citation>
    <scope>NUCLEOTIDE SEQUENCE</scope>
    <source>
        <tissue evidence="2">Shoot tissue taken approximately 20 cm above the soil surface</tissue>
    </source>
</reference>
<feature type="compositionally biased region" description="Basic residues" evidence="1">
    <location>
        <begin position="20"/>
        <end position="29"/>
    </location>
</feature>